<proteinExistence type="predicted"/>
<accession>A0A6C0F6R8</accession>
<dbReference type="AlphaFoldDB" id="A0A6C0F6R8"/>
<dbReference type="PROSITE" id="PS50096">
    <property type="entry name" value="IQ"/>
    <property type="match status" value="1"/>
</dbReference>
<dbReference type="EMBL" id="MN738745">
    <property type="protein sequence ID" value="QHT36551.1"/>
    <property type="molecule type" value="Genomic_DNA"/>
</dbReference>
<evidence type="ECO:0000313" key="2">
    <source>
        <dbReference type="EMBL" id="QHT36551.1"/>
    </source>
</evidence>
<feature type="region of interest" description="Disordered" evidence="1">
    <location>
        <begin position="1"/>
        <end position="84"/>
    </location>
</feature>
<reference evidence="2" key="1">
    <citation type="journal article" date="2020" name="Nature">
        <title>Giant virus diversity and host interactions through global metagenomics.</title>
        <authorList>
            <person name="Schulz F."/>
            <person name="Roux S."/>
            <person name="Paez-Espino D."/>
            <person name="Jungbluth S."/>
            <person name="Walsh D.A."/>
            <person name="Denef V.J."/>
            <person name="McMahon K.D."/>
            <person name="Konstantinidis K.T."/>
            <person name="Eloe-Fadrosh E.A."/>
            <person name="Kyrpides N.C."/>
            <person name="Woyke T."/>
        </authorList>
    </citation>
    <scope>NUCLEOTIDE SEQUENCE</scope>
    <source>
        <strain evidence="2">GVMAG-S-ERX555931-87</strain>
    </source>
</reference>
<organism evidence="2">
    <name type="scientific">viral metagenome</name>
    <dbReference type="NCBI Taxonomy" id="1070528"/>
    <lineage>
        <taxon>unclassified sequences</taxon>
        <taxon>metagenomes</taxon>
        <taxon>organismal metagenomes</taxon>
    </lineage>
</organism>
<feature type="compositionally biased region" description="Basic residues" evidence="1">
    <location>
        <begin position="31"/>
        <end position="74"/>
    </location>
</feature>
<name>A0A6C0F6R8_9ZZZZ</name>
<protein>
    <submittedName>
        <fullName evidence="2">Uncharacterized protein</fullName>
    </submittedName>
</protein>
<sequence>MESMSQPYEGTSQGEYDKDFFDTRLPTSKKERTKKKERGKPRGKHKSQGKHKSRGKKKNQTRTQSRTRRGSRVKYNKDKELENYDSAVEPLMPLIEDKEVNEEPRTGTRINRRPKSQNVDNLEAELEREAAQKIQSVTRGIQTRKKHPPRTRSMDDELITRITNRNMLGRDVNTIRDKMEGIESIRDTYLFSGFDKSKYRYGKKYFFPEREHGLYSNKRGHPIIIAKNKNREALLDIHRRSEKLLRESKMKLGKEDEIRPYPPPEQIEEELIEEYIPEYLYVVNMPEDEKMKAKAEWEETVLQVLYEGEEIPELVPLTEEDIKPWRDGTWEKENEYIHSPETVKELKEHYRKYHDAYVTAARPDALLETGEKIKDVYQKQLRYYDGQTIMGCTKMKKQTDVNPKLFNDRNYLNQMIKPCKDNKLLTEVYINNFDNIPSQFIVSQNIDIRDHLLSVSRETSMVQGTRKTYISKYFPKCIIKGILHGLENLGLYQSGRMDWRSVNQLHERTTIGIHRNAARSPHERYSSVHFLIKPTNSFYMIAMMFKEMDTDVPKYLEVGKQLTVTHKEWQTESGMYIPKSSIKGIDALKLFLDNLELYYKEEKEKYELGDKYNPEYEDIDFDTYDIEKTKRIFILMLMGLVGGDEQGENVSIQKITQLRERIREGSSSSYTTIYKHYKGLPKVEDYDEKLKKNTGKPVKKMVKTDVLAGHLNMLDMYGWYTDLIDEYEELFVYFLNKLKLKAWRGRPSQRVRTATVDGVFREPFPYGY</sequence>
<evidence type="ECO:0000256" key="1">
    <source>
        <dbReference type="SAM" id="MobiDB-lite"/>
    </source>
</evidence>
<feature type="compositionally biased region" description="Polar residues" evidence="1">
    <location>
        <begin position="1"/>
        <end position="14"/>
    </location>
</feature>